<dbReference type="Gene3D" id="3.40.50.720">
    <property type="entry name" value="NAD(P)-binding Rossmann-like Domain"/>
    <property type="match status" value="1"/>
</dbReference>
<dbReference type="GO" id="GO:0016491">
    <property type="term" value="F:oxidoreductase activity"/>
    <property type="evidence" value="ECO:0007669"/>
    <property type="project" value="UniProtKB-KW"/>
</dbReference>
<protein>
    <submittedName>
        <fullName evidence="2">Oxidoreductase</fullName>
    </submittedName>
</protein>
<dbReference type="InterPro" id="IPR036291">
    <property type="entry name" value="NAD(P)-bd_dom_sf"/>
</dbReference>
<dbReference type="Proteomes" id="UP001143347">
    <property type="component" value="Unassembled WGS sequence"/>
</dbReference>
<dbReference type="NCBIfam" id="NF004846">
    <property type="entry name" value="PRK06197.1"/>
    <property type="match status" value="1"/>
</dbReference>
<dbReference type="PANTHER" id="PTHR43157">
    <property type="entry name" value="PHOSPHATIDYLINOSITOL-GLYCAN BIOSYNTHESIS CLASS F PROTEIN-RELATED"/>
    <property type="match status" value="1"/>
</dbReference>
<organism evidence="2 3">
    <name type="scientific">Gordonia aquimaris</name>
    <dbReference type="NCBI Taxonomy" id="2984863"/>
    <lineage>
        <taxon>Bacteria</taxon>
        <taxon>Bacillati</taxon>
        <taxon>Actinomycetota</taxon>
        <taxon>Actinomycetes</taxon>
        <taxon>Mycobacteriales</taxon>
        <taxon>Gordoniaceae</taxon>
        <taxon>Gordonia</taxon>
    </lineage>
</organism>
<dbReference type="PRINTS" id="PR00081">
    <property type="entry name" value="GDHRDH"/>
</dbReference>
<dbReference type="InterPro" id="IPR002347">
    <property type="entry name" value="SDR_fam"/>
</dbReference>
<evidence type="ECO:0000313" key="3">
    <source>
        <dbReference type="Proteomes" id="UP001143347"/>
    </source>
</evidence>
<keyword evidence="3" id="KW-1185">Reference proteome</keyword>
<evidence type="ECO:0000256" key="1">
    <source>
        <dbReference type="ARBA" id="ARBA00023002"/>
    </source>
</evidence>
<dbReference type="Pfam" id="PF00106">
    <property type="entry name" value="adh_short"/>
    <property type="match status" value="1"/>
</dbReference>
<comment type="caution">
    <text evidence="2">The sequence shown here is derived from an EMBL/GenBank/DDBJ whole genome shotgun (WGS) entry which is preliminary data.</text>
</comment>
<dbReference type="AlphaFoldDB" id="A0A9X3D8C8"/>
<dbReference type="RefSeq" id="WP_266062672.1">
    <property type="nucleotide sequence ID" value="NZ_JAPKFM010000017.1"/>
</dbReference>
<keyword evidence="1" id="KW-0560">Oxidoreductase</keyword>
<name>A0A9X3D8C8_9ACTN</name>
<dbReference type="EMBL" id="JAPKFM010000017">
    <property type="protein sequence ID" value="MCX2965581.1"/>
    <property type="molecule type" value="Genomic_DNA"/>
</dbReference>
<proteinExistence type="predicted"/>
<evidence type="ECO:0000313" key="2">
    <source>
        <dbReference type="EMBL" id="MCX2965581.1"/>
    </source>
</evidence>
<dbReference type="PANTHER" id="PTHR43157:SF31">
    <property type="entry name" value="PHOSPHATIDYLINOSITOL-GLYCAN BIOSYNTHESIS CLASS F PROTEIN"/>
    <property type="match status" value="1"/>
</dbReference>
<accession>A0A9X3D8C8</accession>
<dbReference type="SUPFAM" id="SSF51735">
    <property type="entry name" value="NAD(P)-binding Rossmann-fold domains"/>
    <property type="match status" value="1"/>
</dbReference>
<reference evidence="2" key="1">
    <citation type="submission" date="2022-10" db="EMBL/GenBank/DDBJ databases">
        <title>WGS of marine actinomycetes from Thailand.</title>
        <authorList>
            <person name="Thawai C."/>
        </authorList>
    </citation>
    <scope>NUCLEOTIDE SEQUENCE</scope>
    <source>
        <strain evidence="2">SW21</strain>
    </source>
</reference>
<gene>
    <name evidence="2" type="ORF">OSB52_15930</name>
</gene>
<sequence length="291" mass="31075">MSKWTTADIPDQTGRRFVVTGANSGLGAETAKALAKAGATVTLACRNVNKAQPVAAEIGPNATVAQLDLADLASVRTFADSCDGADVLINNAGVMAIPMRRTADGFEMQMGTNHLGHFALTALLLPKIADRVVTLSSSMHQIGRIDLDDLNWEARRYRRWRAYGDSKMANLMFGKELAERLAAAGSSTSSMIAHPGYAATELQGRSETVEDVFMKFGNKIFAQSAAEGALPTLYAATSPDATNGTFYGPTEMFGSRGAPGVSGYHKRADDAGVRDKLWTMSEQLTKTDFVV</sequence>